<comment type="subcellular location">
    <subcellularLocation>
        <location evidence="1">Membrane</location>
        <topology evidence="1">Multi-pass membrane protein</topology>
    </subcellularLocation>
</comment>
<dbReference type="GO" id="GO:0016020">
    <property type="term" value="C:membrane"/>
    <property type="evidence" value="ECO:0007669"/>
    <property type="project" value="UniProtKB-SubCell"/>
</dbReference>
<dbReference type="InterPro" id="IPR036259">
    <property type="entry name" value="MFS_trans_sf"/>
</dbReference>
<dbReference type="AlphaFoldDB" id="A0A5N5SM95"/>
<evidence type="ECO:0000256" key="8">
    <source>
        <dbReference type="SAM" id="Phobius"/>
    </source>
</evidence>
<comment type="caution">
    <text evidence="9">The sequence shown here is derived from an EMBL/GenBank/DDBJ whole genome shotgun (WGS) entry which is preliminary data.</text>
</comment>
<dbReference type="Proteomes" id="UP000326759">
    <property type="component" value="Unassembled WGS sequence"/>
</dbReference>
<keyword evidence="5 8" id="KW-1133">Transmembrane helix</keyword>
<sequence length="156" mass="17561">SEKAMKVFEVSVPSLHMFWLLPQYVLISVGEIMFSITGLEFSFTQAPASMKSVIQAAWLLTTAFGDLFVSMEFFLFAVLMALDMIVFYFLSKNFEENLKVRNRQSVVAEELSEGIEPSSQHSSQEDESVDQMDKNQTPKVDRHSALSDGEQMGSSL</sequence>
<keyword evidence="10" id="KW-1185">Reference proteome</keyword>
<evidence type="ECO:0000256" key="4">
    <source>
        <dbReference type="ARBA" id="ARBA00022856"/>
    </source>
</evidence>
<keyword evidence="3 8" id="KW-0812">Transmembrane</keyword>
<feature type="non-terminal residue" evidence="9">
    <location>
        <position position="1"/>
    </location>
</feature>
<evidence type="ECO:0000313" key="10">
    <source>
        <dbReference type="Proteomes" id="UP000326759"/>
    </source>
</evidence>
<protein>
    <submittedName>
        <fullName evidence="9">Peptide transporter family 1</fullName>
    </submittedName>
</protein>
<evidence type="ECO:0000256" key="6">
    <source>
        <dbReference type="ARBA" id="ARBA00023136"/>
    </source>
</evidence>
<comment type="similarity">
    <text evidence="2">Belongs to the major facilitator superfamily. Proton-dependent oligopeptide transporter (POT/PTR) (TC 2.A.17) family.</text>
</comment>
<keyword evidence="4" id="KW-0653">Protein transport</keyword>
<feature type="region of interest" description="Disordered" evidence="7">
    <location>
        <begin position="111"/>
        <end position="156"/>
    </location>
</feature>
<dbReference type="EMBL" id="SEYY01022921">
    <property type="protein sequence ID" value="KAB7495191.1"/>
    <property type="molecule type" value="Genomic_DNA"/>
</dbReference>
<evidence type="ECO:0000313" key="9">
    <source>
        <dbReference type="EMBL" id="KAB7495191.1"/>
    </source>
</evidence>
<dbReference type="Pfam" id="PF00854">
    <property type="entry name" value="PTR2"/>
    <property type="match status" value="1"/>
</dbReference>
<evidence type="ECO:0000256" key="2">
    <source>
        <dbReference type="ARBA" id="ARBA00005982"/>
    </source>
</evidence>
<feature type="transmembrane region" description="Helical" evidence="8">
    <location>
        <begin position="73"/>
        <end position="91"/>
    </location>
</feature>
<dbReference type="InterPro" id="IPR000109">
    <property type="entry name" value="POT_fam"/>
</dbReference>
<keyword evidence="4" id="KW-0571">Peptide transport</keyword>
<dbReference type="GO" id="GO:0022857">
    <property type="term" value="F:transmembrane transporter activity"/>
    <property type="evidence" value="ECO:0007669"/>
    <property type="project" value="InterPro"/>
</dbReference>
<organism evidence="9 10">
    <name type="scientific">Armadillidium nasatum</name>
    <dbReference type="NCBI Taxonomy" id="96803"/>
    <lineage>
        <taxon>Eukaryota</taxon>
        <taxon>Metazoa</taxon>
        <taxon>Ecdysozoa</taxon>
        <taxon>Arthropoda</taxon>
        <taxon>Crustacea</taxon>
        <taxon>Multicrustacea</taxon>
        <taxon>Malacostraca</taxon>
        <taxon>Eumalacostraca</taxon>
        <taxon>Peracarida</taxon>
        <taxon>Isopoda</taxon>
        <taxon>Oniscidea</taxon>
        <taxon>Crinocheta</taxon>
        <taxon>Armadillidiidae</taxon>
        <taxon>Armadillidium</taxon>
    </lineage>
</organism>
<feature type="transmembrane region" description="Helical" evidence="8">
    <location>
        <begin position="20"/>
        <end position="41"/>
    </location>
</feature>
<gene>
    <name evidence="9" type="primary">yin</name>
    <name evidence="9" type="ORF">Anas_08121</name>
</gene>
<evidence type="ECO:0000256" key="5">
    <source>
        <dbReference type="ARBA" id="ARBA00022989"/>
    </source>
</evidence>
<keyword evidence="6 8" id="KW-0472">Membrane</keyword>
<name>A0A5N5SM95_9CRUS</name>
<evidence type="ECO:0000256" key="1">
    <source>
        <dbReference type="ARBA" id="ARBA00004141"/>
    </source>
</evidence>
<keyword evidence="4" id="KW-0813">Transport</keyword>
<accession>A0A5N5SM95</accession>
<dbReference type="GO" id="GO:0015833">
    <property type="term" value="P:peptide transport"/>
    <property type="evidence" value="ECO:0007669"/>
    <property type="project" value="UniProtKB-KW"/>
</dbReference>
<proteinExistence type="inferred from homology"/>
<dbReference type="PANTHER" id="PTHR11654">
    <property type="entry name" value="OLIGOPEPTIDE TRANSPORTER-RELATED"/>
    <property type="match status" value="1"/>
</dbReference>
<reference evidence="9 10" key="1">
    <citation type="journal article" date="2019" name="PLoS Biol.">
        <title>Sex chromosomes control vertical transmission of feminizing Wolbachia symbionts in an isopod.</title>
        <authorList>
            <person name="Becking T."/>
            <person name="Chebbi M.A."/>
            <person name="Giraud I."/>
            <person name="Moumen B."/>
            <person name="Laverre T."/>
            <person name="Caubet Y."/>
            <person name="Peccoud J."/>
            <person name="Gilbert C."/>
            <person name="Cordaux R."/>
        </authorList>
    </citation>
    <scope>NUCLEOTIDE SEQUENCE [LARGE SCALE GENOMIC DNA]</scope>
    <source>
        <strain evidence="9">ANa2</strain>
        <tissue evidence="9">Whole body excluding digestive tract and cuticle</tissue>
    </source>
</reference>
<dbReference type="Gene3D" id="1.20.1250.20">
    <property type="entry name" value="MFS general substrate transporter like domains"/>
    <property type="match status" value="1"/>
</dbReference>
<evidence type="ECO:0000256" key="3">
    <source>
        <dbReference type="ARBA" id="ARBA00022692"/>
    </source>
</evidence>
<evidence type="ECO:0000256" key="7">
    <source>
        <dbReference type="SAM" id="MobiDB-lite"/>
    </source>
</evidence>
<dbReference type="OrthoDB" id="8904098at2759"/>